<evidence type="ECO:0000256" key="2">
    <source>
        <dbReference type="ARBA" id="ARBA00022679"/>
    </source>
</evidence>
<dbReference type="NCBIfam" id="TIGR00095">
    <property type="entry name" value="16S rRNA (guanine(966)-N(2))-methyltransferase RsmD"/>
    <property type="match status" value="1"/>
</dbReference>
<organism evidence="4 5">
    <name type="scientific">Pontibacillus salicampi</name>
    <dbReference type="NCBI Taxonomy" id="1449801"/>
    <lineage>
        <taxon>Bacteria</taxon>
        <taxon>Bacillati</taxon>
        <taxon>Bacillota</taxon>
        <taxon>Bacilli</taxon>
        <taxon>Bacillales</taxon>
        <taxon>Bacillaceae</taxon>
        <taxon>Pontibacillus</taxon>
    </lineage>
</organism>
<dbReference type="InterPro" id="IPR029063">
    <property type="entry name" value="SAM-dependent_MTases_sf"/>
</dbReference>
<evidence type="ECO:0000256" key="3">
    <source>
        <dbReference type="SAM" id="MobiDB-lite"/>
    </source>
</evidence>
<dbReference type="SUPFAM" id="SSF53335">
    <property type="entry name" value="S-adenosyl-L-methionine-dependent methyltransferases"/>
    <property type="match status" value="1"/>
</dbReference>
<evidence type="ECO:0000313" key="5">
    <source>
        <dbReference type="Proteomes" id="UP001589836"/>
    </source>
</evidence>
<comment type="caution">
    <text evidence="4">The sequence shown here is derived from an EMBL/GenBank/DDBJ whole genome shotgun (WGS) entry which is preliminary data.</text>
</comment>
<sequence length="185" mass="20942">MRVISGVHKGRKLTPVPGRQTRPTTDKVKEALFQMIGPYFDGGMCFDLFAGSGGLGIEALSRGMERAIFVDKQQKAISTIYENLEALRMKDQAEVYRTDAFRAIKAAGKRGLTFDYIILDPPYDKVKFEDLFEAIHEQHLLKSDGMLVCEHSADQTLPQLIGEYEQIRYETYSSIISISLFQHQS</sequence>
<reference evidence="4 5" key="1">
    <citation type="submission" date="2024-09" db="EMBL/GenBank/DDBJ databases">
        <authorList>
            <person name="Sun Q."/>
            <person name="Mori K."/>
        </authorList>
    </citation>
    <scope>NUCLEOTIDE SEQUENCE [LARGE SCALE GENOMIC DNA]</scope>
    <source>
        <strain evidence="4 5">NCAIM B.02529</strain>
    </source>
</reference>
<dbReference type="InterPro" id="IPR002052">
    <property type="entry name" value="DNA_methylase_N6_adenine_CS"/>
</dbReference>
<dbReference type="Pfam" id="PF03602">
    <property type="entry name" value="Cons_hypoth95"/>
    <property type="match status" value="1"/>
</dbReference>
<keyword evidence="2 4" id="KW-0808">Transferase</keyword>
<dbReference type="PROSITE" id="PS00092">
    <property type="entry name" value="N6_MTASE"/>
    <property type="match status" value="1"/>
</dbReference>
<dbReference type="Gene3D" id="3.40.50.150">
    <property type="entry name" value="Vaccinia Virus protein VP39"/>
    <property type="match status" value="1"/>
</dbReference>
<feature type="region of interest" description="Disordered" evidence="3">
    <location>
        <begin position="1"/>
        <end position="23"/>
    </location>
</feature>
<name>A0ABV6LNN7_9BACI</name>
<keyword evidence="1 4" id="KW-0489">Methyltransferase</keyword>
<keyword evidence="5" id="KW-1185">Reference proteome</keyword>
<protein>
    <submittedName>
        <fullName evidence="4">16S rRNA (Guanine(966)-N(2))-methyltransferase RsmD</fullName>
        <ecNumber evidence="4">2.1.1.171</ecNumber>
    </submittedName>
</protein>
<dbReference type="RefSeq" id="WP_377347565.1">
    <property type="nucleotide sequence ID" value="NZ_JBHLTP010000009.1"/>
</dbReference>
<accession>A0ABV6LNN7</accession>
<dbReference type="GO" id="GO:0052913">
    <property type="term" value="F:16S rRNA (guanine(966)-N(2))-methyltransferase activity"/>
    <property type="evidence" value="ECO:0007669"/>
    <property type="project" value="UniProtKB-EC"/>
</dbReference>
<dbReference type="PIRSF" id="PIRSF004553">
    <property type="entry name" value="CHP00095"/>
    <property type="match status" value="1"/>
</dbReference>
<dbReference type="PANTHER" id="PTHR43542">
    <property type="entry name" value="METHYLTRANSFERASE"/>
    <property type="match status" value="1"/>
</dbReference>
<dbReference type="PANTHER" id="PTHR43542:SF1">
    <property type="entry name" value="METHYLTRANSFERASE"/>
    <property type="match status" value="1"/>
</dbReference>
<dbReference type="CDD" id="cd02440">
    <property type="entry name" value="AdoMet_MTases"/>
    <property type="match status" value="1"/>
</dbReference>
<proteinExistence type="predicted"/>
<dbReference type="EMBL" id="JBHLTP010000009">
    <property type="protein sequence ID" value="MFC0524021.1"/>
    <property type="molecule type" value="Genomic_DNA"/>
</dbReference>
<gene>
    <name evidence="4" type="primary">rsmD</name>
    <name evidence="4" type="ORF">ACFFGV_10660</name>
</gene>
<dbReference type="EC" id="2.1.1.171" evidence="4"/>
<evidence type="ECO:0000313" key="4">
    <source>
        <dbReference type="EMBL" id="MFC0524021.1"/>
    </source>
</evidence>
<evidence type="ECO:0000256" key="1">
    <source>
        <dbReference type="ARBA" id="ARBA00022603"/>
    </source>
</evidence>
<dbReference type="InterPro" id="IPR004398">
    <property type="entry name" value="RNA_MeTrfase_RsmD"/>
</dbReference>
<dbReference type="Proteomes" id="UP001589836">
    <property type="component" value="Unassembled WGS sequence"/>
</dbReference>